<feature type="transmembrane region" description="Helical" evidence="6">
    <location>
        <begin position="89"/>
        <end position="112"/>
    </location>
</feature>
<feature type="transmembrane region" description="Helical" evidence="6">
    <location>
        <begin position="180"/>
        <end position="199"/>
    </location>
</feature>
<accession>A0A839V246</accession>
<evidence type="ECO:0000256" key="3">
    <source>
        <dbReference type="ARBA" id="ARBA00022692"/>
    </source>
</evidence>
<organism evidence="7 8">
    <name type="scientific">Halomonas cerina</name>
    <dbReference type="NCBI Taxonomy" id="447424"/>
    <lineage>
        <taxon>Bacteria</taxon>
        <taxon>Pseudomonadati</taxon>
        <taxon>Pseudomonadota</taxon>
        <taxon>Gammaproteobacteria</taxon>
        <taxon>Oceanospirillales</taxon>
        <taxon>Halomonadaceae</taxon>
        <taxon>Halomonas</taxon>
    </lineage>
</organism>
<name>A0A839V246_9GAMM</name>
<keyword evidence="8" id="KW-1185">Reference proteome</keyword>
<gene>
    <name evidence="7" type="ORF">FHR94_000654</name>
</gene>
<keyword evidence="5 6" id="KW-0472">Membrane</keyword>
<evidence type="ECO:0000256" key="4">
    <source>
        <dbReference type="ARBA" id="ARBA00022989"/>
    </source>
</evidence>
<dbReference type="InterPro" id="IPR050833">
    <property type="entry name" value="Poly_Biosynth_Transport"/>
</dbReference>
<proteinExistence type="predicted"/>
<feature type="transmembrane region" description="Helical" evidence="6">
    <location>
        <begin position="18"/>
        <end position="38"/>
    </location>
</feature>
<evidence type="ECO:0000313" key="7">
    <source>
        <dbReference type="EMBL" id="MBB3189432.1"/>
    </source>
</evidence>
<protein>
    <submittedName>
        <fullName evidence="7">O-antigen/teichoic acid export membrane protein</fullName>
    </submittedName>
</protein>
<dbReference type="EMBL" id="JACHXP010000002">
    <property type="protein sequence ID" value="MBB3189432.1"/>
    <property type="molecule type" value="Genomic_DNA"/>
</dbReference>
<dbReference type="AlphaFoldDB" id="A0A839V246"/>
<feature type="transmembrane region" description="Helical" evidence="6">
    <location>
        <begin position="390"/>
        <end position="412"/>
    </location>
</feature>
<feature type="transmembrane region" description="Helical" evidence="6">
    <location>
        <begin position="298"/>
        <end position="323"/>
    </location>
</feature>
<feature type="transmembrane region" description="Helical" evidence="6">
    <location>
        <begin position="253"/>
        <end position="277"/>
    </location>
</feature>
<feature type="transmembrane region" description="Helical" evidence="6">
    <location>
        <begin position="44"/>
        <end position="68"/>
    </location>
</feature>
<comment type="caution">
    <text evidence="7">The sequence shown here is derived from an EMBL/GenBank/DDBJ whole genome shotgun (WGS) entry which is preliminary data.</text>
</comment>
<evidence type="ECO:0000256" key="6">
    <source>
        <dbReference type="SAM" id="Phobius"/>
    </source>
</evidence>
<feature type="transmembrane region" description="Helical" evidence="6">
    <location>
        <begin position="118"/>
        <end position="137"/>
    </location>
</feature>
<sequence>MTGEVLIKSFPIERLVNIGLRGSTLLAKFALLFLLAYFLDPADIALYGLLVATVAYALYGLGFDFYTYSTRELLGTDPDQWARLVRDQSAFFFLTYLVVLPALTIIFVVGLLPWSVAPWFFVLIVLEHLAQELNRLLVAMSRQLYASIVLFLRSGLWALVVAALFLLLPSIRSLEFVLTTWGIGVATACSVGILAILKLDRDCLSDSIDWRWVRRGVKVALPFLLATLAVRGLFTVDRYWVEALAGADVLAAYVLFAGVANAVNAFLNAGVFVFLYPKIIQAFKRRDSGSFRSGMISLFRQTLVVSLFLSIAAALLIHPVLFFLDKDVYGEHVEILYILLFAIFVYGLSMVPHYGLYAMAEDKAIIVSHVASFIVFVLLSGLVVRVLPIYGVPLALCGSFLFLLAHKSLAYMKMKKKQPWMQKEKQLLETTVV</sequence>
<dbReference type="PANTHER" id="PTHR30250:SF11">
    <property type="entry name" value="O-ANTIGEN TRANSPORTER-RELATED"/>
    <property type="match status" value="1"/>
</dbReference>
<keyword evidence="2" id="KW-1003">Cell membrane</keyword>
<dbReference type="Proteomes" id="UP000547614">
    <property type="component" value="Unassembled WGS sequence"/>
</dbReference>
<feature type="transmembrane region" description="Helical" evidence="6">
    <location>
        <begin position="144"/>
        <end position="168"/>
    </location>
</feature>
<dbReference type="PANTHER" id="PTHR30250">
    <property type="entry name" value="PST FAMILY PREDICTED COLANIC ACID TRANSPORTER"/>
    <property type="match status" value="1"/>
</dbReference>
<dbReference type="RefSeq" id="WP_183324184.1">
    <property type="nucleotide sequence ID" value="NZ_JACHXP010000002.1"/>
</dbReference>
<comment type="subcellular location">
    <subcellularLocation>
        <location evidence="1">Cell membrane</location>
        <topology evidence="1">Multi-pass membrane protein</topology>
    </subcellularLocation>
</comment>
<feature type="transmembrane region" description="Helical" evidence="6">
    <location>
        <begin position="364"/>
        <end position="384"/>
    </location>
</feature>
<evidence type="ECO:0000313" key="8">
    <source>
        <dbReference type="Proteomes" id="UP000547614"/>
    </source>
</evidence>
<evidence type="ECO:0000256" key="1">
    <source>
        <dbReference type="ARBA" id="ARBA00004651"/>
    </source>
</evidence>
<evidence type="ECO:0000256" key="2">
    <source>
        <dbReference type="ARBA" id="ARBA00022475"/>
    </source>
</evidence>
<keyword evidence="4 6" id="KW-1133">Transmembrane helix</keyword>
<feature type="transmembrane region" description="Helical" evidence="6">
    <location>
        <begin position="335"/>
        <end position="357"/>
    </location>
</feature>
<reference evidence="7 8" key="1">
    <citation type="submission" date="2020-08" db="EMBL/GenBank/DDBJ databases">
        <title>Genomic Encyclopedia of Type Strains, Phase III (KMG-III): the genomes of soil and plant-associated and newly described type strains.</title>
        <authorList>
            <person name="Whitman W."/>
        </authorList>
    </citation>
    <scope>NUCLEOTIDE SEQUENCE [LARGE SCALE GENOMIC DNA]</scope>
    <source>
        <strain evidence="7 8">CECT 7282</strain>
    </source>
</reference>
<feature type="transmembrane region" description="Helical" evidence="6">
    <location>
        <begin position="219"/>
        <end position="241"/>
    </location>
</feature>
<keyword evidence="3 6" id="KW-0812">Transmembrane</keyword>
<dbReference type="GO" id="GO:0005886">
    <property type="term" value="C:plasma membrane"/>
    <property type="evidence" value="ECO:0007669"/>
    <property type="project" value="UniProtKB-SubCell"/>
</dbReference>
<evidence type="ECO:0000256" key="5">
    <source>
        <dbReference type="ARBA" id="ARBA00023136"/>
    </source>
</evidence>